<sequence>MATASASAMSR</sequence>
<evidence type="ECO:0000313" key="1">
    <source>
        <dbReference type="EMBL" id="JAD34139.1"/>
    </source>
</evidence>
<proteinExistence type="predicted"/>
<protein>
    <submittedName>
        <fullName evidence="1">Uncharacterized protein</fullName>
    </submittedName>
</protein>
<accession>A0A0A8Z450</accession>
<reference evidence="1" key="2">
    <citation type="journal article" date="2015" name="Data Brief">
        <title>Shoot transcriptome of the giant reed, Arundo donax.</title>
        <authorList>
            <person name="Barrero R.A."/>
            <person name="Guerrero F.D."/>
            <person name="Moolhuijzen P."/>
            <person name="Goolsby J.A."/>
            <person name="Tidwell J."/>
            <person name="Bellgard S.E."/>
            <person name="Bellgard M.I."/>
        </authorList>
    </citation>
    <scope>NUCLEOTIDE SEQUENCE</scope>
    <source>
        <tissue evidence="1">Shoot tissue taken approximately 20 cm above the soil surface</tissue>
    </source>
</reference>
<organism evidence="1">
    <name type="scientific">Arundo donax</name>
    <name type="common">Giant reed</name>
    <name type="synonym">Donax arundinaceus</name>
    <dbReference type="NCBI Taxonomy" id="35708"/>
    <lineage>
        <taxon>Eukaryota</taxon>
        <taxon>Viridiplantae</taxon>
        <taxon>Streptophyta</taxon>
        <taxon>Embryophyta</taxon>
        <taxon>Tracheophyta</taxon>
        <taxon>Spermatophyta</taxon>
        <taxon>Magnoliopsida</taxon>
        <taxon>Liliopsida</taxon>
        <taxon>Poales</taxon>
        <taxon>Poaceae</taxon>
        <taxon>PACMAD clade</taxon>
        <taxon>Arundinoideae</taxon>
        <taxon>Arundineae</taxon>
        <taxon>Arundo</taxon>
    </lineage>
</organism>
<name>A0A0A8Z450_ARUDO</name>
<reference evidence="1" key="1">
    <citation type="submission" date="2014-09" db="EMBL/GenBank/DDBJ databases">
        <authorList>
            <person name="Magalhaes I.L.F."/>
            <person name="Oliveira U."/>
            <person name="Santos F.R."/>
            <person name="Vidigal T.H.D.A."/>
            <person name="Brescovit A.D."/>
            <person name="Santos A.J."/>
        </authorList>
    </citation>
    <scope>NUCLEOTIDE SEQUENCE</scope>
    <source>
        <tissue evidence="1">Shoot tissue taken approximately 20 cm above the soil surface</tissue>
    </source>
</reference>
<dbReference type="EMBL" id="GBRH01263756">
    <property type="protein sequence ID" value="JAD34139.1"/>
    <property type="molecule type" value="Transcribed_RNA"/>
</dbReference>